<reference evidence="1 2" key="1">
    <citation type="submission" date="2010-01" db="EMBL/GenBank/DDBJ databases">
        <authorList>
            <person name="Weinstock G."/>
            <person name="Sodergren E."/>
            <person name="Clifton S."/>
            <person name="Fulton L."/>
            <person name="Fulton B."/>
            <person name="Courtney L."/>
            <person name="Fronick C."/>
            <person name="Harrison M."/>
            <person name="Strong C."/>
            <person name="Farmer C."/>
            <person name="Delahaunty K."/>
            <person name="Markovic C."/>
            <person name="Hall O."/>
            <person name="Minx P."/>
            <person name="Tomlinson C."/>
            <person name="Mitreva M."/>
            <person name="Nelson J."/>
            <person name="Hou S."/>
            <person name="Wollam A."/>
            <person name="Pepin K.H."/>
            <person name="Johnson M."/>
            <person name="Bhonagiri V."/>
            <person name="Nash W.E."/>
            <person name="Warren W."/>
            <person name="Chinwalla A."/>
            <person name="Mardis E.R."/>
            <person name="Wilson R.K."/>
        </authorList>
    </citation>
    <scope>NUCLEOTIDE SEQUENCE [LARGE SCALE GENOMIC DNA]</scope>
    <source>
        <strain evidence="1 2">DSM 13479</strain>
    </source>
</reference>
<dbReference type="InterPro" id="IPR058240">
    <property type="entry name" value="rSAM_sf"/>
</dbReference>
<name>D3APC2_9FIRM</name>
<gene>
    <name evidence="1" type="ORF">CLOSTHATH_05474</name>
</gene>
<evidence type="ECO:0000313" key="1">
    <source>
        <dbReference type="EMBL" id="EFC96329.1"/>
    </source>
</evidence>
<comment type="caution">
    <text evidence="1">The sequence shown here is derived from an EMBL/GenBank/DDBJ whole genome shotgun (WGS) entry which is preliminary data.</text>
</comment>
<dbReference type="SUPFAM" id="SSF102114">
    <property type="entry name" value="Radical SAM enzymes"/>
    <property type="match status" value="1"/>
</dbReference>
<organism evidence="1 2">
    <name type="scientific">Hungatella hathewayi DSM 13479</name>
    <dbReference type="NCBI Taxonomy" id="566550"/>
    <lineage>
        <taxon>Bacteria</taxon>
        <taxon>Bacillati</taxon>
        <taxon>Bacillota</taxon>
        <taxon>Clostridia</taxon>
        <taxon>Lachnospirales</taxon>
        <taxon>Lachnospiraceae</taxon>
        <taxon>Hungatella</taxon>
    </lineage>
</organism>
<feature type="non-terminal residue" evidence="1">
    <location>
        <position position="109"/>
    </location>
</feature>
<evidence type="ECO:0000313" key="2">
    <source>
        <dbReference type="Proteomes" id="UP000004968"/>
    </source>
</evidence>
<dbReference type="Proteomes" id="UP000004968">
    <property type="component" value="Unassembled WGS sequence"/>
</dbReference>
<dbReference type="AlphaFoldDB" id="D3APC2"/>
<dbReference type="GO" id="GO:0051536">
    <property type="term" value="F:iron-sulfur cluster binding"/>
    <property type="evidence" value="ECO:0007669"/>
    <property type="project" value="InterPro"/>
</dbReference>
<dbReference type="HOGENOM" id="CLU_2437040_0_0_9"/>
<sequence>MHYTGTIWRPPYEAGSLLIEVTAGCTHHKCKFCTLYDDLPFQFRMSPLTDIEADLQEAQYQLHERSSRVKRVYLVGANPFVLQFKRLKEISELIHQYFTECETIGCFAR</sequence>
<proteinExistence type="predicted"/>
<protein>
    <submittedName>
        <fullName evidence="1">Radical SAM domain protein</fullName>
    </submittedName>
</protein>
<dbReference type="EMBL" id="ACIO01000571">
    <property type="protein sequence ID" value="EFC96329.1"/>
    <property type="molecule type" value="Genomic_DNA"/>
</dbReference>
<dbReference type="InterPro" id="IPR007197">
    <property type="entry name" value="rSAM"/>
</dbReference>
<dbReference type="GO" id="GO:0003824">
    <property type="term" value="F:catalytic activity"/>
    <property type="evidence" value="ECO:0007669"/>
    <property type="project" value="InterPro"/>
</dbReference>
<dbReference type="SFLD" id="SFLDS00029">
    <property type="entry name" value="Radical_SAM"/>
    <property type="match status" value="1"/>
</dbReference>
<accession>D3APC2</accession>